<reference evidence="3" key="1">
    <citation type="submission" date="2018-01" db="EMBL/GenBank/DDBJ databases">
        <title>An insight into the sialome of Amazonian anophelines.</title>
        <authorList>
            <person name="Ribeiro J.M."/>
            <person name="Scarpassa V."/>
            <person name="Calvo E."/>
        </authorList>
    </citation>
    <scope>NUCLEOTIDE SEQUENCE</scope>
</reference>
<name>A0A2M4D1W0_ANODA</name>
<evidence type="ECO:0008006" key="4">
    <source>
        <dbReference type="Google" id="ProtNLM"/>
    </source>
</evidence>
<keyword evidence="1" id="KW-0812">Transmembrane</keyword>
<feature type="chain" id="PRO_5014811595" description="Secreted protein" evidence="2">
    <location>
        <begin position="30"/>
        <end position="74"/>
    </location>
</feature>
<organism evidence="3">
    <name type="scientific">Anopheles darlingi</name>
    <name type="common">Mosquito</name>
    <dbReference type="NCBI Taxonomy" id="43151"/>
    <lineage>
        <taxon>Eukaryota</taxon>
        <taxon>Metazoa</taxon>
        <taxon>Ecdysozoa</taxon>
        <taxon>Arthropoda</taxon>
        <taxon>Hexapoda</taxon>
        <taxon>Insecta</taxon>
        <taxon>Pterygota</taxon>
        <taxon>Neoptera</taxon>
        <taxon>Endopterygota</taxon>
        <taxon>Diptera</taxon>
        <taxon>Nematocera</taxon>
        <taxon>Culicoidea</taxon>
        <taxon>Culicidae</taxon>
        <taxon>Anophelinae</taxon>
        <taxon>Anopheles</taxon>
    </lineage>
</organism>
<keyword evidence="1" id="KW-1133">Transmembrane helix</keyword>
<accession>A0A2M4D1W0</accession>
<dbReference type="AlphaFoldDB" id="A0A2M4D1W0"/>
<protein>
    <recommendedName>
        <fullName evidence="4">Secreted protein</fullName>
    </recommendedName>
</protein>
<evidence type="ECO:0000313" key="3">
    <source>
        <dbReference type="EMBL" id="MBW71574.1"/>
    </source>
</evidence>
<keyword evidence="1" id="KW-0472">Membrane</keyword>
<dbReference type="EMBL" id="GGFL01007396">
    <property type="protein sequence ID" value="MBW71574.1"/>
    <property type="molecule type" value="Transcribed_RNA"/>
</dbReference>
<sequence>MLIAEGINVSLLLVLSLFLLAITLQQSSGRIPVDTFPVSVGIFLLVTTLTIQGVKKDVSSPSSSSLRSITTTRG</sequence>
<feature type="signal peptide" evidence="2">
    <location>
        <begin position="1"/>
        <end position="29"/>
    </location>
</feature>
<keyword evidence="2" id="KW-0732">Signal</keyword>
<evidence type="ECO:0000256" key="2">
    <source>
        <dbReference type="SAM" id="SignalP"/>
    </source>
</evidence>
<feature type="transmembrane region" description="Helical" evidence="1">
    <location>
        <begin position="35"/>
        <end position="54"/>
    </location>
</feature>
<proteinExistence type="predicted"/>
<evidence type="ECO:0000256" key="1">
    <source>
        <dbReference type="SAM" id="Phobius"/>
    </source>
</evidence>